<feature type="domain" description="DUF5808" evidence="3">
    <location>
        <begin position="326"/>
        <end position="351"/>
    </location>
</feature>
<dbReference type="PANTHER" id="PTHR37810">
    <property type="entry name" value="IMMUNITY PROTEIN SDPI"/>
    <property type="match status" value="1"/>
</dbReference>
<dbReference type="RefSeq" id="WP_093536634.1">
    <property type="nucleotide sequence ID" value="NZ_FOXU01000002.1"/>
</dbReference>
<feature type="transmembrane region" description="Helical" evidence="1">
    <location>
        <begin position="81"/>
        <end position="101"/>
    </location>
</feature>
<keyword evidence="1" id="KW-0472">Membrane</keyword>
<dbReference type="InterPro" id="IPR012867">
    <property type="entry name" value="DUF1648"/>
</dbReference>
<dbReference type="AlphaFoldDB" id="A0A1I5Y8B1"/>
<feature type="domain" description="DUF1648" evidence="2">
    <location>
        <begin position="147"/>
        <end position="194"/>
    </location>
</feature>
<evidence type="ECO:0000256" key="1">
    <source>
        <dbReference type="SAM" id="Phobius"/>
    </source>
</evidence>
<gene>
    <name evidence="4" type="ORF">SAMN05421670_1973</name>
</gene>
<feature type="transmembrane region" description="Helical" evidence="1">
    <location>
        <begin position="345"/>
        <end position="367"/>
    </location>
</feature>
<dbReference type="OrthoDB" id="157646at2"/>
<feature type="transmembrane region" description="Helical" evidence="1">
    <location>
        <begin position="236"/>
        <end position="254"/>
    </location>
</feature>
<keyword evidence="1" id="KW-1133">Transmembrane helix</keyword>
<dbReference type="STRING" id="126156.SAMN05421670_1973"/>
<evidence type="ECO:0000313" key="5">
    <source>
        <dbReference type="Proteomes" id="UP000198734"/>
    </source>
</evidence>
<name>A0A1I5Y8B1_9BACI</name>
<evidence type="ECO:0000313" key="4">
    <source>
        <dbReference type="EMBL" id="SFQ40439.1"/>
    </source>
</evidence>
<accession>A0A1I5Y8B1</accession>
<feature type="transmembrane region" description="Helical" evidence="1">
    <location>
        <begin position="266"/>
        <end position="287"/>
    </location>
</feature>
<protein>
    <submittedName>
        <fullName evidence="4">Uncharacterized membrane protein</fullName>
    </submittedName>
</protein>
<proteinExistence type="predicted"/>
<feature type="transmembrane region" description="Helical" evidence="1">
    <location>
        <begin position="139"/>
        <end position="157"/>
    </location>
</feature>
<organism evidence="4 5">
    <name type="scientific">Psychrobacillus psychrotolerans</name>
    <dbReference type="NCBI Taxonomy" id="126156"/>
    <lineage>
        <taxon>Bacteria</taxon>
        <taxon>Bacillati</taxon>
        <taxon>Bacillota</taxon>
        <taxon>Bacilli</taxon>
        <taxon>Bacillales</taxon>
        <taxon>Bacillaceae</taxon>
        <taxon>Psychrobacillus</taxon>
    </lineage>
</organism>
<dbReference type="GO" id="GO:0009636">
    <property type="term" value="P:response to toxic substance"/>
    <property type="evidence" value="ECO:0007669"/>
    <property type="project" value="TreeGrafter"/>
</dbReference>
<evidence type="ECO:0000259" key="2">
    <source>
        <dbReference type="Pfam" id="PF07853"/>
    </source>
</evidence>
<dbReference type="Pfam" id="PF19124">
    <property type="entry name" value="DUF5808"/>
    <property type="match status" value="1"/>
</dbReference>
<keyword evidence="1" id="KW-0812">Transmembrane</keyword>
<dbReference type="Proteomes" id="UP000198734">
    <property type="component" value="Unassembled WGS sequence"/>
</dbReference>
<feature type="transmembrane region" description="Helical" evidence="1">
    <location>
        <begin position="6"/>
        <end position="24"/>
    </location>
</feature>
<feature type="transmembrane region" description="Helical" evidence="1">
    <location>
        <begin position="184"/>
        <end position="204"/>
    </location>
</feature>
<dbReference type="EMBL" id="FOXU01000002">
    <property type="protein sequence ID" value="SFQ40439.1"/>
    <property type="molecule type" value="Genomic_DNA"/>
</dbReference>
<dbReference type="Pfam" id="PF07853">
    <property type="entry name" value="DUF1648"/>
    <property type="match status" value="1"/>
</dbReference>
<evidence type="ECO:0000259" key="3">
    <source>
        <dbReference type="Pfam" id="PF19124"/>
    </source>
</evidence>
<reference evidence="5" key="1">
    <citation type="submission" date="2016-10" db="EMBL/GenBank/DDBJ databases">
        <authorList>
            <person name="Varghese N."/>
            <person name="Submissions S."/>
        </authorList>
    </citation>
    <scope>NUCLEOTIDE SEQUENCE [LARGE SCALE GENOMIC DNA]</scope>
    <source>
        <strain evidence="5">DSM 11706</strain>
    </source>
</reference>
<dbReference type="InterPro" id="IPR043831">
    <property type="entry name" value="DUF5808"/>
</dbReference>
<keyword evidence="5" id="KW-1185">Reference proteome</keyword>
<feature type="transmembrane region" description="Helical" evidence="1">
    <location>
        <begin position="50"/>
        <end position="69"/>
    </location>
</feature>
<dbReference type="PANTHER" id="PTHR37810:SF9">
    <property type="entry name" value="MEMBRANE PROTEIN"/>
    <property type="match status" value="1"/>
</dbReference>
<sequence length="368" mass="41974">MIIALFGFILLFITILQAFMPKFLKPTEAFGVYIPDSHTKDSVVIKLKNTYTTVVLTFGMIIFLVYLWWALTQKPAEETLALVSVGVQFTTLFVSIGYYFMMHLRMKRLKETQGWLIGKSEVRVIDVKFQEKLKLIPRVLFIIPMFVTIGLIIYTFMKYDQMPEMIPTHWGPTGEADAFSEKTYFSVVALPLILLVMQGMFLMMSEGMKFSGVRLNPANKKASLVQQLAFRKYTSLLALFITIGITLMLGYFHLQTIHPEISSPLIMWALPLTFLILTFAVVGIYAIKVGQSGSRLKVEENSPAIDNKIAVDEDRYWKGGMFYLNKNDPSIMVEKRFGVGWTLNFAHPISWIVLLVPLLLIFGISFLL</sequence>